<evidence type="ECO:0000256" key="2">
    <source>
        <dbReference type="ARBA" id="ARBA00023315"/>
    </source>
</evidence>
<dbReference type="InterPro" id="IPR000182">
    <property type="entry name" value="GNAT_dom"/>
</dbReference>
<proteinExistence type="predicted"/>
<dbReference type="InterPro" id="IPR016181">
    <property type="entry name" value="Acyl_CoA_acyltransferase"/>
</dbReference>
<evidence type="ECO:0000259" key="3">
    <source>
        <dbReference type="PROSITE" id="PS51186"/>
    </source>
</evidence>
<dbReference type="PROSITE" id="PS51186">
    <property type="entry name" value="GNAT"/>
    <property type="match status" value="1"/>
</dbReference>
<dbReference type="RefSeq" id="WP_194110653.1">
    <property type="nucleotide sequence ID" value="NZ_JADFFL010000002.1"/>
</dbReference>
<name>A0A929KVZ1_9SPHI</name>
<comment type="caution">
    <text evidence="4">The sequence shown here is derived from an EMBL/GenBank/DDBJ whole genome shotgun (WGS) entry which is preliminary data.</text>
</comment>
<sequence>MQIRKATIADIPAIMQVVKEVIPVMRASGNFQWDDKYPNPQVFESDIAADQLWVANVDGDLAGLVAITTEQYPEYAQAGLDISQTAIVIHRLAVSPRFKGKGVAINLVLQADAVAKERGIDILRIDTNAENKIARNLFTKAGYEFRGEITLQFRPGLKFVCFEKLL</sequence>
<evidence type="ECO:0000313" key="4">
    <source>
        <dbReference type="EMBL" id="MBE9661465.1"/>
    </source>
</evidence>
<dbReference type="GO" id="GO:0016747">
    <property type="term" value="F:acyltransferase activity, transferring groups other than amino-acyl groups"/>
    <property type="evidence" value="ECO:0007669"/>
    <property type="project" value="InterPro"/>
</dbReference>
<dbReference type="EMBL" id="JADFFL010000002">
    <property type="protein sequence ID" value="MBE9661465.1"/>
    <property type="molecule type" value="Genomic_DNA"/>
</dbReference>
<organism evidence="4 5">
    <name type="scientific">Mucilaginibacter myungsuensis</name>
    <dbReference type="NCBI Taxonomy" id="649104"/>
    <lineage>
        <taxon>Bacteria</taxon>
        <taxon>Pseudomonadati</taxon>
        <taxon>Bacteroidota</taxon>
        <taxon>Sphingobacteriia</taxon>
        <taxon>Sphingobacteriales</taxon>
        <taxon>Sphingobacteriaceae</taxon>
        <taxon>Mucilaginibacter</taxon>
    </lineage>
</organism>
<dbReference type="AlphaFoldDB" id="A0A929KVZ1"/>
<dbReference type="SUPFAM" id="SSF55729">
    <property type="entry name" value="Acyl-CoA N-acyltransferases (Nat)"/>
    <property type="match status" value="1"/>
</dbReference>
<protein>
    <submittedName>
        <fullName evidence="4">GNAT family N-acetyltransferase</fullName>
    </submittedName>
</protein>
<dbReference type="Gene3D" id="3.40.630.30">
    <property type="match status" value="1"/>
</dbReference>
<dbReference type="PANTHER" id="PTHR43877:SF2">
    <property type="entry name" value="AMINOALKYLPHOSPHONATE N-ACETYLTRANSFERASE-RELATED"/>
    <property type="match status" value="1"/>
</dbReference>
<dbReference type="PANTHER" id="PTHR43877">
    <property type="entry name" value="AMINOALKYLPHOSPHONATE N-ACETYLTRANSFERASE-RELATED-RELATED"/>
    <property type="match status" value="1"/>
</dbReference>
<dbReference type="CDD" id="cd04301">
    <property type="entry name" value="NAT_SF"/>
    <property type="match status" value="1"/>
</dbReference>
<reference evidence="4" key="1">
    <citation type="submission" date="2020-10" db="EMBL/GenBank/DDBJ databases">
        <title>Mucilaginibacter mali sp. nov., isolated from rhizosphere soil of apple orchard.</title>
        <authorList>
            <person name="Lee J.-S."/>
            <person name="Kim H.S."/>
            <person name="Kim J.-S."/>
        </authorList>
    </citation>
    <scope>NUCLEOTIDE SEQUENCE</scope>
    <source>
        <strain evidence="4">KCTC 22746</strain>
    </source>
</reference>
<gene>
    <name evidence="4" type="ORF">IRJ16_06180</name>
</gene>
<dbReference type="Pfam" id="PF00583">
    <property type="entry name" value="Acetyltransf_1"/>
    <property type="match status" value="1"/>
</dbReference>
<keyword evidence="1" id="KW-0808">Transferase</keyword>
<evidence type="ECO:0000256" key="1">
    <source>
        <dbReference type="ARBA" id="ARBA00022679"/>
    </source>
</evidence>
<accession>A0A929KVZ1</accession>
<feature type="domain" description="N-acetyltransferase" evidence="3">
    <location>
        <begin position="1"/>
        <end position="166"/>
    </location>
</feature>
<dbReference type="InterPro" id="IPR050832">
    <property type="entry name" value="Bact_Acetyltransf"/>
</dbReference>
<dbReference type="Proteomes" id="UP000622475">
    <property type="component" value="Unassembled WGS sequence"/>
</dbReference>
<evidence type="ECO:0000313" key="5">
    <source>
        <dbReference type="Proteomes" id="UP000622475"/>
    </source>
</evidence>
<keyword evidence="2" id="KW-0012">Acyltransferase</keyword>
<keyword evidence="5" id="KW-1185">Reference proteome</keyword>